<sequence>MSTTRRVYKVKKTRRKKRRKALLFFIPVLILVLAASSYAAVLYTKAQNIFDASYESVGTSSKRDGAVNPMADNISILFIGVDDSSERNYQGNSRSDALMLATFNKKQKSIKLVSIPRDSNVYIPSRDTTSKINSAHAFGGPKSTIETVEHLLDVPVDYYVRMNFNAFIDVVDALDGVDVNVPYEINEMDSNDKKGAIHLEPGLQTLDGEEALAIARTRKQDSDIQRGERQQEILKAIVAKGTSVSAVSKYTDVIEAIGDNMTTNLKFSEMKSFIEYVTTDKGLDIESVKLEGTDNTMNGTYYYQLDETSVEEVKQTLQSHMNLPNTTTTDEIETYSN</sequence>
<keyword evidence="2" id="KW-0812">Transmembrane</keyword>
<reference evidence="6 7" key="1">
    <citation type="submission" date="2021-01" db="EMBL/GenBank/DDBJ databases">
        <title>FDA dAtabase for Regulatory Grade micrObial Sequences (FDA-ARGOS): Supporting development and validation of Infectious Disease Dx tests.</title>
        <authorList>
            <person name="Nelson B."/>
            <person name="Plummer A."/>
            <person name="Tallon L."/>
            <person name="Sadzewicz L."/>
            <person name="Zhao X."/>
            <person name="Boylan J."/>
            <person name="Ott S."/>
            <person name="Bowen H."/>
            <person name="Vavikolanu K."/>
            <person name="Mehta A."/>
            <person name="Aluvathingal J."/>
            <person name="Nadendla S."/>
            <person name="Myers T."/>
            <person name="Yan Y."/>
            <person name="Sichtig H."/>
        </authorList>
    </citation>
    <scope>NUCLEOTIDE SEQUENCE [LARGE SCALE GENOMIC DNA]</scope>
    <source>
        <strain evidence="6 7">FDAARGOS_1161</strain>
    </source>
</reference>
<feature type="domain" description="Cell envelope-related transcriptional attenuator" evidence="5">
    <location>
        <begin position="94"/>
        <end position="240"/>
    </location>
</feature>
<dbReference type="InterPro" id="IPR050922">
    <property type="entry name" value="LytR/CpsA/Psr_CW_biosynth"/>
</dbReference>
<evidence type="ECO:0000256" key="1">
    <source>
        <dbReference type="ARBA" id="ARBA00006068"/>
    </source>
</evidence>
<protein>
    <submittedName>
        <fullName evidence="6">LCP family protein</fullName>
    </submittedName>
</protein>
<proteinExistence type="inferred from homology"/>
<dbReference type="PANTHER" id="PTHR33392">
    <property type="entry name" value="POLYISOPRENYL-TEICHOIC ACID--PEPTIDOGLYCAN TEICHOIC ACID TRANSFERASE TAGU"/>
    <property type="match status" value="1"/>
</dbReference>
<keyword evidence="4" id="KW-0472">Membrane</keyword>
<comment type="similarity">
    <text evidence="1">Belongs to the LytR/CpsA/Psr (LCP) family.</text>
</comment>
<keyword evidence="3" id="KW-0735">Signal-anchor</keyword>
<evidence type="ECO:0000256" key="4">
    <source>
        <dbReference type="ARBA" id="ARBA00022989"/>
    </source>
</evidence>
<evidence type="ECO:0000256" key="3">
    <source>
        <dbReference type="ARBA" id="ARBA00022968"/>
    </source>
</evidence>
<keyword evidence="7" id="KW-1185">Reference proteome</keyword>
<dbReference type="InterPro" id="IPR004474">
    <property type="entry name" value="LytR_CpsA_psr"/>
</dbReference>
<accession>A0A974RZA1</accession>
<keyword evidence="4" id="KW-1133">Transmembrane helix</keyword>
<dbReference type="PANTHER" id="PTHR33392:SF3">
    <property type="entry name" value="POLYISOPRENYL-TEICHOIC ACID--PEPTIDOGLYCAN TEICHOIC ACID TRANSFERASE TAGT"/>
    <property type="match status" value="1"/>
</dbReference>
<name>A0A974RZA1_PERPY</name>
<dbReference type="EMBL" id="CP068053">
    <property type="protein sequence ID" value="QQS99142.1"/>
    <property type="molecule type" value="Genomic_DNA"/>
</dbReference>
<dbReference type="KEGG" id="ppsr:I6J18_16035"/>
<dbReference type="AlphaFoldDB" id="A0A974RZA1"/>
<evidence type="ECO:0000313" key="7">
    <source>
        <dbReference type="Proteomes" id="UP000595254"/>
    </source>
</evidence>
<gene>
    <name evidence="6" type="ORF">I6J18_16035</name>
</gene>
<dbReference type="NCBIfam" id="TIGR00350">
    <property type="entry name" value="lytR_cpsA_psr"/>
    <property type="match status" value="1"/>
</dbReference>
<evidence type="ECO:0000256" key="2">
    <source>
        <dbReference type="ARBA" id="ARBA00022692"/>
    </source>
</evidence>
<evidence type="ECO:0000259" key="5">
    <source>
        <dbReference type="Pfam" id="PF03816"/>
    </source>
</evidence>
<dbReference type="Gene3D" id="3.40.630.190">
    <property type="entry name" value="LCP protein"/>
    <property type="match status" value="1"/>
</dbReference>
<organism evidence="6 7">
    <name type="scientific">Peribacillus psychrosaccharolyticus</name>
    <name type="common">Bacillus psychrosaccharolyticus</name>
    <dbReference type="NCBI Taxonomy" id="1407"/>
    <lineage>
        <taxon>Bacteria</taxon>
        <taxon>Bacillati</taxon>
        <taxon>Bacillota</taxon>
        <taxon>Bacilli</taxon>
        <taxon>Bacillales</taxon>
        <taxon>Bacillaceae</taxon>
        <taxon>Peribacillus</taxon>
    </lineage>
</organism>
<dbReference type="GO" id="GO:0071555">
    <property type="term" value="P:cell wall organization"/>
    <property type="evidence" value="ECO:0007669"/>
    <property type="project" value="UniProtKB-KW"/>
</dbReference>
<evidence type="ECO:0000313" key="6">
    <source>
        <dbReference type="EMBL" id="QQS99142.1"/>
    </source>
</evidence>
<dbReference type="Pfam" id="PF03816">
    <property type="entry name" value="LytR_cpsA_psr"/>
    <property type="match status" value="1"/>
</dbReference>
<dbReference type="Proteomes" id="UP000595254">
    <property type="component" value="Chromosome"/>
</dbReference>
<dbReference type="RefSeq" id="WP_040374513.1">
    <property type="nucleotide sequence ID" value="NZ_CP068053.1"/>
</dbReference>